<dbReference type="OrthoDB" id="342253at2157"/>
<dbReference type="Pfam" id="PF10114">
    <property type="entry name" value="PocR"/>
    <property type="match status" value="1"/>
</dbReference>
<dbReference type="PANTHER" id="PTHR43065">
    <property type="entry name" value="SENSOR HISTIDINE KINASE"/>
    <property type="match status" value="1"/>
</dbReference>
<dbReference type="InterPro" id="IPR013655">
    <property type="entry name" value="PAS_fold_3"/>
</dbReference>
<dbReference type="SMART" id="SM00065">
    <property type="entry name" value="GAF"/>
    <property type="match status" value="1"/>
</dbReference>
<feature type="domain" description="Histidine kinase" evidence="2">
    <location>
        <begin position="962"/>
        <end position="1163"/>
    </location>
</feature>
<dbReference type="CDD" id="cd00075">
    <property type="entry name" value="HATPase"/>
    <property type="match status" value="1"/>
</dbReference>
<dbReference type="Pfam" id="PF02518">
    <property type="entry name" value="HATPase_c"/>
    <property type="match status" value="1"/>
</dbReference>
<dbReference type="InterPro" id="IPR000700">
    <property type="entry name" value="PAS-assoc_C"/>
</dbReference>
<dbReference type="InterPro" id="IPR001610">
    <property type="entry name" value="PAC"/>
</dbReference>
<accession>A0A0E3NBH1</accession>
<dbReference type="RefSeq" id="WP_052721854.1">
    <property type="nucleotide sequence ID" value="NZ_CP009501.1"/>
</dbReference>
<dbReference type="SMART" id="SM00086">
    <property type="entry name" value="PAC"/>
    <property type="match status" value="4"/>
</dbReference>
<evidence type="ECO:0000259" key="2">
    <source>
        <dbReference type="PROSITE" id="PS50109"/>
    </source>
</evidence>
<feature type="coiled-coil region" evidence="1">
    <location>
        <begin position="668"/>
        <end position="695"/>
    </location>
</feature>
<dbReference type="PANTHER" id="PTHR43065:SF23">
    <property type="entry name" value="SENSOR HISTIDINE KINASE PDTAS"/>
    <property type="match status" value="1"/>
</dbReference>
<dbReference type="Pfam" id="PF13426">
    <property type="entry name" value="PAS_9"/>
    <property type="match status" value="1"/>
</dbReference>
<dbReference type="InterPro" id="IPR018771">
    <property type="entry name" value="PocR_dom"/>
</dbReference>
<dbReference type="GeneID" id="41603277"/>
<dbReference type="InterPro" id="IPR013656">
    <property type="entry name" value="PAS_4"/>
</dbReference>
<dbReference type="InterPro" id="IPR003594">
    <property type="entry name" value="HATPase_dom"/>
</dbReference>
<dbReference type="InterPro" id="IPR003018">
    <property type="entry name" value="GAF"/>
</dbReference>
<feature type="domain" description="PAC" evidence="4">
    <location>
        <begin position="629"/>
        <end position="680"/>
    </location>
</feature>
<dbReference type="PATRIC" id="fig|523844.20.peg.1726"/>
<keyword evidence="5" id="KW-0808">Transferase</keyword>
<dbReference type="SUPFAM" id="SSF55874">
    <property type="entry name" value="ATPase domain of HSP90 chaperone/DNA topoisomerase II/histidine kinase"/>
    <property type="match status" value="1"/>
</dbReference>
<dbReference type="HOGENOM" id="CLU_000445_114_57_2"/>
<feature type="domain" description="PAS" evidence="3">
    <location>
        <begin position="426"/>
        <end position="500"/>
    </location>
</feature>
<dbReference type="KEGG" id="mthr:MSTHT_1372"/>
<dbReference type="InterPro" id="IPR005467">
    <property type="entry name" value="His_kinase_dom"/>
</dbReference>
<dbReference type="Pfam" id="PF08447">
    <property type="entry name" value="PAS_3"/>
    <property type="match status" value="2"/>
</dbReference>
<dbReference type="InterPro" id="IPR000014">
    <property type="entry name" value="PAS"/>
</dbReference>
<dbReference type="CDD" id="cd00130">
    <property type="entry name" value="PAS"/>
    <property type="match status" value="4"/>
</dbReference>
<feature type="domain" description="PAS" evidence="3">
    <location>
        <begin position="555"/>
        <end position="601"/>
    </location>
</feature>
<feature type="domain" description="PAC" evidence="4">
    <location>
        <begin position="902"/>
        <end position="954"/>
    </location>
</feature>
<name>A0A0E3NBH1_METTT</name>
<gene>
    <name evidence="5" type="ORF">MSTHT_1372</name>
</gene>
<dbReference type="SMART" id="SM00091">
    <property type="entry name" value="PAS"/>
    <property type="match status" value="4"/>
</dbReference>
<dbReference type="Gene3D" id="2.10.70.100">
    <property type="match status" value="1"/>
</dbReference>
<dbReference type="SMART" id="SM00387">
    <property type="entry name" value="HATPase_c"/>
    <property type="match status" value="1"/>
</dbReference>
<dbReference type="InterPro" id="IPR011495">
    <property type="entry name" value="Sig_transdc_His_kin_sub2_dim/P"/>
</dbReference>
<dbReference type="InterPro" id="IPR029016">
    <property type="entry name" value="GAF-like_dom_sf"/>
</dbReference>
<dbReference type="Gene3D" id="3.30.450.20">
    <property type="entry name" value="PAS domain"/>
    <property type="match status" value="4"/>
</dbReference>
<dbReference type="PROSITE" id="PS50109">
    <property type="entry name" value="HIS_KIN"/>
    <property type="match status" value="1"/>
</dbReference>
<dbReference type="Pfam" id="PF08448">
    <property type="entry name" value="PAS_4"/>
    <property type="match status" value="1"/>
</dbReference>
<dbReference type="Gene3D" id="3.30.565.10">
    <property type="entry name" value="Histidine kinase-like ATPase, C-terminal domain"/>
    <property type="match status" value="1"/>
</dbReference>
<dbReference type="Pfam" id="PF13185">
    <property type="entry name" value="GAF_2"/>
    <property type="match status" value="1"/>
</dbReference>
<keyword evidence="5" id="KW-0418">Kinase</keyword>
<dbReference type="EMBL" id="CP009501">
    <property type="protein sequence ID" value="AKB13130.1"/>
    <property type="molecule type" value="Genomic_DNA"/>
</dbReference>
<organism evidence="5 6">
    <name type="scientific">Methanosarcina thermophila (strain ATCC 43570 / DSM 1825 / OCM 12 / VKM B-1830 / TM-1)</name>
    <dbReference type="NCBI Taxonomy" id="523844"/>
    <lineage>
        <taxon>Archaea</taxon>
        <taxon>Methanobacteriati</taxon>
        <taxon>Methanobacteriota</taxon>
        <taxon>Stenosarchaea group</taxon>
        <taxon>Methanomicrobia</taxon>
        <taxon>Methanosarcinales</taxon>
        <taxon>Methanosarcinaceae</taxon>
        <taxon>Methanosarcina</taxon>
    </lineage>
</organism>
<dbReference type="Proteomes" id="UP000066529">
    <property type="component" value="Chromosome"/>
</dbReference>
<dbReference type="NCBIfam" id="TIGR00229">
    <property type="entry name" value="sensory_box"/>
    <property type="match status" value="4"/>
</dbReference>
<dbReference type="PROSITE" id="PS50112">
    <property type="entry name" value="PAS"/>
    <property type="match status" value="4"/>
</dbReference>
<dbReference type="Pfam" id="PF07568">
    <property type="entry name" value="HisKA_2"/>
    <property type="match status" value="1"/>
</dbReference>
<dbReference type="AlphaFoldDB" id="A0A0E3NBH1"/>
<keyword evidence="1" id="KW-0175">Coiled coil</keyword>
<dbReference type="InterPro" id="IPR035965">
    <property type="entry name" value="PAS-like_dom_sf"/>
</dbReference>
<evidence type="ECO:0000313" key="6">
    <source>
        <dbReference type="Proteomes" id="UP000066529"/>
    </source>
</evidence>
<proteinExistence type="predicted"/>
<dbReference type="SUPFAM" id="SSF55785">
    <property type="entry name" value="PYP-like sensor domain (PAS domain)"/>
    <property type="match status" value="4"/>
</dbReference>
<feature type="domain" description="PAS" evidence="3">
    <location>
        <begin position="733"/>
        <end position="778"/>
    </location>
</feature>
<evidence type="ECO:0000313" key="5">
    <source>
        <dbReference type="EMBL" id="AKB13130.1"/>
    </source>
</evidence>
<dbReference type="GO" id="GO:0016301">
    <property type="term" value="F:kinase activity"/>
    <property type="evidence" value="ECO:0007669"/>
    <property type="project" value="UniProtKB-KW"/>
</dbReference>
<dbReference type="InterPro" id="IPR036890">
    <property type="entry name" value="HATPase_C_sf"/>
</dbReference>
<dbReference type="Gene3D" id="3.30.450.40">
    <property type="match status" value="1"/>
</dbReference>
<feature type="domain" description="PAC" evidence="4">
    <location>
        <begin position="502"/>
        <end position="554"/>
    </location>
</feature>
<feature type="domain" description="PAC" evidence="4">
    <location>
        <begin position="780"/>
        <end position="832"/>
    </location>
</feature>
<dbReference type="STRING" id="523844.MSTHT_1372"/>
<reference evidence="5 6" key="1">
    <citation type="submission" date="2014-07" db="EMBL/GenBank/DDBJ databases">
        <title>Methanogenic archaea and the global carbon cycle.</title>
        <authorList>
            <person name="Henriksen J.R."/>
            <person name="Luke J."/>
            <person name="Reinhart S."/>
            <person name="Benedict M.N."/>
            <person name="Youngblut N.D."/>
            <person name="Metcalf M.E."/>
            <person name="Whitaker R.J."/>
            <person name="Metcalf W.W."/>
        </authorList>
    </citation>
    <scope>NUCLEOTIDE SEQUENCE [LARGE SCALE GENOMIC DNA]</scope>
    <source>
        <strain evidence="6">ATCC 43570 / DSM 1825 / OCM 12 / VKM B-1830 / TM-1</strain>
    </source>
</reference>
<dbReference type="SUPFAM" id="SSF55781">
    <property type="entry name" value="GAF domain-like"/>
    <property type="match status" value="1"/>
</dbReference>
<evidence type="ECO:0000256" key="1">
    <source>
        <dbReference type="SAM" id="Coils"/>
    </source>
</evidence>
<dbReference type="PROSITE" id="PS50113">
    <property type="entry name" value="PAC"/>
    <property type="match status" value="4"/>
</dbReference>
<protein>
    <submittedName>
        <fullName evidence="5">Sensory transduction histidine kinase</fullName>
    </submittedName>
</protein>
<evidence type="ECO:0000259" key="3">
    <source>
        <dbReference type="PROSITE" id="PS50112"/>
    </source>
</evidence>
<feature type="domain" description="PAS" evidence="3">
    <location>
        <begin position="829"/>
        <end position="899"/>
    </location>
</feature>
<sequence length="1168" mass="133294">MTAFDRLNAEESDNTNKKLHAGIFDCKCSENEPIEPRNKLGVETRDISILHKLSKRYLGDSDSFSILQEMVEAAIAITRADKGNIQILDSPTGKLRLAAQKGFSLRFLKFFELADAGKAAICGAAIKRMERVVVEDITCSPGLFESEALDVLLDEGVRAIQSTPLVSLSGKLLGVISTYFSQAHFPDERELMLVDILARQAADIIERQQAEEKLRQSEQCPRLRLENILSPDREMANLEFAEIIDIQAIQSLMEDFHKLTHMTVGLNDLKGNVLVGVGWQDICTKFHRVHPETCKHCIENDIELSTVTPPGEFKLHKCKNNMWSVATPVMVGGKQVGSILSGQFFFEDEHLNYEFYRAQARKYGFNEEEYMAALEKVPRLSREAVDTGMAFLMAFANMVSQLSYSNIKLSQLLNERDALVDALRESEERFRWVIENSLDVAYRRNLQTDHYDFMSPVIKQLTGFSAREISETNISEIFDRIHPEDRQLVIEKLTQASDSGFGTIEYRFRCKDGKYVWFADHFRVTKDQSKKPLFIVGIVRDITKRKLAELELVESEKRFRTLAENSPDVITRFDKQNRHMYANPAAAKAYSLSQARIIGKTHSELGMDPVLVSLWEECHQKVFATGKPETMEFQYISPQGKEYYFNTRIVPEFTNGKVCSILAISRDIKDKKEAEARLKDTLDNLEELVKARTAELEKTYKSLEESERGLAEAQKMANIGSWYWDFLTSEINWSEEMYRIFGLDPQKSALPYNQYLDYVHPDDRDYVDNAYKEAINGNPLDIDHRIVLDNGEVRTIHVRAEVIFNEENLPVRARGIVQDITERKKAEEKIKTLANAVESSNDAIITTSLEGVVTSWNKGAEQIYGYSAEEILGKNISVIEPPELKGEVGQLIEKIKNNDKVQYYETLQLKKDGTPINVSVSLSQIFNSSGDFVAVSAISRDVTERKKAEKILAKIEETRKKEIHHRIKNNLQVISSLLDLQAEKFFDNDVLEAFRESQDRIFSMSLIHEELYRGEGTDTLDFSAYLQKLAENLFQTYSLRSKNLNLLMDLEENAFFNMDIAVPLGIIVNELVSNSLKHAFTEEEKGEIRIKLCREEKNNEIQESCFSLTISDNGKGIPENLEFERLDSLGLQLVSTLVDQLDGKIEIKRDQGTEFRITFNLIEKSDVL</sequence>
<evidence type="ECO:0000259" key="4">
    <source>
        <dbReference type="PROSITE" id="PS50113"/>
    </source>
</evidence>